<dbReference type="EMBL" id="JAERRJ010000012">
    <property type="protein sequence ID" value="MBL1078391.1"/>
    <property type="molecule type" value="Genomic_DNA"/>
</dbReference>
<evidence type="ECO:0000313" key="2">
    <source>
        <dbReference type="EMBL" id="MBL1078391.1"/>
    </source>
</evidence>
<evidence type="ECO:0000313" key="3">
    <source>
        <dbReference type="Proteomes" id="UP000602198"/>
    </source>
</evidence>
<gene>
    <name evidence="2" type="ORF">JK358_28695</name>
</gene>
<evidence type="ECO:0000259" key="1">
    <source>
        <dbReference type="Pfam" id="PF05305"/>
    </source>
</evidence>
<dbReference type="RefSeq" id="WP_201953704.1">
    <property type="nucleotide sequence ID" value="NZ_JAERRJ010000012.1"/>
</dbReference>
<comment type="caution">
    <text evidence="2">The sequence shown here is derived from an EMBL/GenBank/DDBJ whole genome shotgun (WGS) entry which is preliminary data.</text>
</comment>
<name>A0ABS1MCL7_9NOCA</name>
<dbReference type="Proteomes" id="UP000602198">
    <property type="component" value="Unassembled WGS sequence"/>
</dbReference>
<protein>
    <submittedName>
        <fullName evidence="2">DUF732 domain-containing protein</fullName>
    </submittedName>
</protein>
<feature type="domain" description="DUF732" evidence="1">
    <location>
        <begin position="22"/>
        <end position="88"/>
    </location>
</feature>
<dbReference type="Pfam" id="PF05305">
    <property type="entry name" value="DUF732"/>
    <property type="match status" value="1"/>
</dbReference>
<proteinExistence type="predicted"/>
<accession>A0ABS1MCL7</accession>
<dbReference type="InterPro" id="IPR007969">
    <property type="entry name" value="DUF732"/>
</dbReference>
<organism evidence="2 3">
    <name type="scientific">Nocardia acididurans</name>
    <dbReference type="NCBI Taxonomy" id="2802282"/>
    <lineage>
        <taxon>Bacteria</taxon>
        <taxon>Bacillati</taxon>
        <taxon>Actinomycetota</taxon>
        <taxon>Actinomycetes</taxon>
        <taxon>Mycobacteriales</taxon>
        <taxon>Nocardiaceae</taxon>
        <taxon>Nocardia</taxon>
    </lineage>
</organism>
<sequence>MAVAIAVMTAAHAGIGATGSHDAEFLAGVGVEPTSPWPHRDSGNGQRLIADGKRVCSRLREGVPVVATDRCGFERRLIAAAIAAYCPEFAGRQPNSR</sequence>
<reference evidence="2 3" key="1">
    <citation type="submission" date="2021-01" db="EMBL/GenBank/DDBJ databases">
        <title>WGS of actinomycetes isolated from Thailand.</title>
        <authorList>
            <person name="Thawai C."/>
        </authorList>
    </citation>
    <scope>NUCLEOTIDE SEQUENCE [LARGE SCALE GENOMIC DNA]</scope>
    <source>
        <strain evidence="2 3">LPG 2</strain>
    </source>
</reference>
<keyword evidence="3" id="KW-1185">Reference proteome</keyword>